<comment type="caution">
    <text evidence="2">The sequence shown here is derived from an EMBL/GenBank/DDBJ whole genome shotgun (WGS) entry which is preliminary data.</text>
</comment>
<proteinExistence type="predicted"/>
<evidence type="ECO:0000256" key="1">
    <source>
        <dbReference type="SAM" id="MobiDB-lite"/>
    </source>
</evidence>
<feature type="region of interest" description="Disordered" evidence="1">
    <location>
        <begin position="41"/>
        <end position="61"/>
    </location>
</feature>
<organism evidence="2 3">
    <name type="scientific">Nocardioides marinquilinus</name>
    <dbReference type="NCBI Taxonomy" id="1210400"/>
    <lineage>
        <taxon>Bacteria</taxon>
        <taxon>Bacillati</taxon>
        <taxon>Actinomycetota</taxon>
        <taxon>Actinomycetes</taxon>
        <taxon>Propionibacteriales</taxon>
        <taxon>Nocardioidaceae</taxon>
        <taxon>Nocardioides</taxon>
    </lineage>
</organism>
<keyword evidence="3" id="KW-1185">Reference proteome</keyword>
<feature type="compositionally biased region" description="Pro residues" evidence="1">
    <location>
        <begin position="1"/>
        <end position="17"/>
    </location>
</feature>
<reference evidence="3" key="1">
    <citation type="journal article" date="2019" name="Int. J. Syst. Evol. Microbiol.">
        <title>The Global Catalogue of Microorganisms (GCM) 10K type strain sequencing project: providing services to taxonomists for standard genome sequencing and annotation.</title>
        <authorList>
            <consortium name="The Broad Institute Genomics Platform"/>
            <consortium name="The Broad Institute Genome Sequencing Center for Infectious Disease"/>
            <person name="Wu L."/>
            <person name="Ma J."/>
        </authorList>
    </citation>
    <scope>NUCLEOTIDE SEQUENCE [LARGE SCALE GENOMIC DNA]</scope>
    <source>
        <strain evidence="3">JCM 18459</strain>
    </source>
</reference>
<gene>
    <name evidence="2" type="ORF">GCM10023340_45410</name>
</gene>
<feature type="compositionally biased region" description="Low complexity" evidence="1">
    <location>
        <begin position="48"/>
        <end position="61"/>
    </location>
</feature>
<protein>
    <submittedName>
        <fullName evidence="2">Uncharacterized protein</fullName>
    </submittedName>
</protein>
<name>A0ABP9Q551_9ACTN</name>
<dbReference type="RefSeq" id="WP_345464571.1">
    <property type="nucleotide sequence ID" value="NZ_BAABKG010000008.1"/>
</dbReference>
<dbReference type="Proteomes" id="UP001500221">
    <property type="component" value="Unassembled WGS sequence"/>
</dbReference>
<feature type="region of interest" description="Disordered" evidence="1">
    <location>
        <begin position="1"/>
        <end position="23"/>
    </location>
</feature>
<accession>A0ABP9Q551</accession>
<sequence>MPTTRPPTPGARPPPAFGVPDPASRALLRGLRAAVGLHAATEPRRHYPPALHAGEPGEPGGPVVSLPLEGGLEHHRLDHALRVDVVEALLGRVLRAGRERERCRDPGPLVWLTRPGPLDPHELDLAWHRAARTASAELGVALAMVVVGRRAWRDPGSDAGRAWVRLR</sequence>
<evidence type="ECO:0000313" key="2">
    <source>
        <dbReference type="EMBL" id="GAA5156737.1"/>
    </source>
</evidence>
<evidence type="ECO:0000313" key="3">
    <source>
        <dbReference type="Proteomes" id="UP001500221"/>
    </source>
</evidence>
<dbReference type="EMBL" id="BAABKG010000008">
    <property type="protein sequence ID" value="GAA5156737.1"/>
    <property type="molecule type" value="Genomic_DNA"/>
</dbReference>